<dbReference type="InterPro" id="IPR024571">
    <property type="entry name" value="ERAP1-like_C_dom"/>
</dbReference>
<evidence type="ECO:0000256" key="5">
    <source>
        <dbReference type="ARBA" id="ARBA00022723"/>
    </source>
</evidence>
<dbReference type="Pfam" id="PF17900">
    <property type="entry name" value="Peptidase_M1_N"/>
    <property type="match status" value="1"/>
</dbReference>
<feature type="signal peptide" evidence="11">
    <location>
        <begin position="1"/>
        <end position="19"/>
    </location>
</feature>
<keyword evidence="11" id="KW-0732">Signal</keyword>
<evidence type="ECO:0000259" key="12">
    <source>
        <dbReference type="Pfam" id="PF01433"/>
    </source>
</evidence>
<dbReference type="Gene3D" id="1.25.50.20">
    <property type="match status" value="2"/>
</dbReference>
<comment type="caution">
    <text evidence="15">The sequence shown here is derived from an EMBL/GenBank/DDBJ whole genome shotgun (WGS) entry which is preliminary data.</text>
</comment>
<keyword evidence="3" id="KW-0472">Membrane</keyword>
<dbReference type="SUPFAM" id="SSF63737">
    <property type="entry name" value="Leukotriene A4 hydrolase N-terminal domain"/>
    <property type="match status" value="1"/>
</dbReference>
<feature type="domain" description="Aminopeptidase N-like N-terminal" evidence="14">
    <location>
        <begin position="32"/>
        <end position="214"/>
    </location>
</feature>
<dbReference type="Proteomes" id="UP001162164">
    <property type="component" value="Unassembled WGS sequence"/>
</dbReference>
<evidence type="ECO:0000313" key="15">
    <source>
        <dbReference type="EMBL" id="KAJ8982960.1"/>
    </source>
</evidence>
<evidence type="ECO:0000256" key="2">
    <source>
        <dbReference type="ARBA" id="ARBA00010136"/>
    </source>
</evidence>
<comment type="subcellular location">
    <subcellularLocation>
        <location evidence="1">Cell membrane</location>
        <topology evidence="1">Lipid-anchor</topology>
        <topology evidence="1">GPI-anchor</topology>
    </subcellularLocation>
</comment>
<feature type="domain" description="Peptidase M1 membrane alanine aminopeptidase" evidence="12">
    <location>
        <begin position="277"/>
        <end position="465"/>
    </location>
</feature>
<dbReference type="InterPro" id="IPR001930">
    <property type="entry name" value="Peptidase_M1"/>
</dbReference>
<dbReference type="Gene3D" id="1.10.390.10">
    <property type="entry name" value="Neutral Protease Domain 2"/>
    <property type="match status" value="1"/>
</dbReference>
<evidence type="ECO:0000313" key="16">
    <source>
        <dbReference type="Proteomes" id="UP001162164"/>
    </source>
</evidence>
<dbReference type="PANTHER" id="PTHR11533">
    <property type="entry name" value="PROTEASE M1 ZINC METALLOPROTEASE"/>
    <property type="match status" value="1"/>
</dbReference>
<keyword evidence="9" id="KW-0449">Lipoprotein</keyword>
<evidence type="ECO:0000256" key="9">
    <source>
        <dbReference type="ARBA" id="ARBA00023288"/>
    </source>
</evidence>
<dbReference type="Gene3D" id="2.60.40.1730">
    <property type="entry name" value="tricorn interacting facor f3 domain"/>
    <property type="match status" value="1"/>
</dbReference>
<sequence>MIFRYIPLLLLSLSPASFAANEDYRLPKDILPSHYSLDLVIDPESDTFSGIVQIVFTASNVTNNTVSLHASPNHLSLSDHALLDDDDDCVISVFVTDTEIIIYTCPDDTLTDGEHTLTIEFQGNVSKTDTNGIYSSSYVEDGNDEVFVATRLEPVYARRVFPCFDEPELKATFDVFITHPDTYSALSNMEKIDSFAIRGGQTQSQFATTPRISPHLVAFVISKLEETATVEKANYTYRIFSRPSLRDYLSTAKSYGPSLVDALGDWTGFSYNELGNKQISQVILPNVDANTDEHWGLITYKEVDILDEGDKTSYRLKQKIVTTLARELAEVWFAGFVTPDWWSDVWLDKGFATYLEYYLPQVVDGLTFQGLENDFVVNVLQGLLEVDSSSSLPLSSNETDINTPNDDISKINDISSYKGAILLRTIRGDAGEEGFQKAVHSYLKKYRFNYTEPEDIFYEVMEAYSSRFTMDFDWKSWTHLPGYPLLKVDYNHNRSFVLISQEPWDTSDNTSKWYIPITYATGGSKDFSITMRDILVPGYTNRIMESISNDSWIIFNVQHHDAIHVLNRAQLIDDVFALAKTGRVSYERAFDLSDYLNFETEYYPWASAFAVFDYLLDKVADEETHALLQGTILRLWANSRESVKNKGISYRDSTSETLSNYDQRSTVFCYALRNSSDSIGDYNFLLNLYTTTTSKNERDDIIRGLGCAWDATVLSLYLNETLKANSTIRREDVIDVYRSVYTSGDVGIDAVLTFAFNNAPAIVAKYEGMRVLTSIFVGLGPKLRTNEQQKGLLKIVDYYSEIDDILICDIQVSYVMRNITLFNEKYGDTIKTLLLEKQPQDGGANSQKPCYMLFVIIVSFMKDLKNGYNKQHIYIEALTAEEELKNPPLNQRTQAYTSRII</sequence>
<protein>
    <recommendedName>
        <fullName evidence="10">Aminopeptidase</fullName>
        <ecNumber evidence="10">3.4.11.-</ecNumber>
    </recommendedName>
</protein>
<dbReference type="InterPro" id="IPR027268">
    <property type="entry name" value="Peptidase_M4/M1_CTD_sf"/>
</dbReference>
<dbReference type="PANTHER" id="PTHR11533:SF301">
    <property type="entry name" value="AMINOPEPTIDASE"/>
    <property type="match status" value="1"/>
</dbReference>
<reference evidence="15" key="1">
    <citation type="journal article" date="2023" name="Insect Mol. Biol.">
        <title>Genome sequencing provides insights into the evolution of gene families encoding plant cell wall-degrading enzymes in longhorned beetles.</title>
        <authorList>
            <person name="Shin N.R."/>
            <person name="Okamura Y."/>
            <person name="Kirsch R."/>
            <person name="Pauchet Y."/>
        </authorList>
    </citation>
    <scope>NUCLEOTIDE SEQUENCE</scope>
    <source>
        <tissue evidence="15">Midgut</tissue>
    </source>
</reference>
<dbReference type="CDD" id="cd09601">
    <property type="entry name" value="M1_APN-Q_like"/>
    <property type="match status" value="1"/>
</dbReference>
<keyword evidence="7 10" id="KW-0862">Zinc</keyword>
<keyword evidence="4 10" id="KW-0645">Protease</keyword>
<dbReference type="Pfam" id="PF01433">
    <property type="entry name" value="Peptidase_M1"/>
    <property type="match status" value="1"/>
</dbReference>
<dbReference type="InterPro" id="IPR042097">
    <property type="entry name" value="Aminopeptidase_N-like_N_sf"/>
</dbReference>
<organism evidence="15 16">
    <name type="scientific">Molorchus minor</name>
    <dbReference type="NCBI Taxonomy" id="1323400"/>
    <lineage>
        <taxon>Eukaryota</taxon>
        <taxon>Metazoa</taxon>
        <taxon>Ecdysozoa</taxon>
        <taxon>Arthropoda</taxon>
        <taxon>Hexapoda</taxon>
        <taxon>Insecta</taxon>
        <taxon>Pterygota</taxon>
        <taxon>Neoptera</taxon>
        <taxon>Endopterygota</taxon>
        <taxon>Coleoptera</taxon>
        <taxon>Polyphaga</taxon>
        <taxon>Cucujiformia</taxon>
        <taxon>Chrysomeloidea</taxon>
        <taxon>Cerambycidae</taxon>
        <taxon>Lamiinae</taxon>
        <taxon>Monochamini</taxon>
        <taxon>Molorchus</taxon>
    </lineage>
</organism>
<proteinExistence type="inferred from homology"/>
<dbReference type="Pfam" id="PF11838">
    <property type="entry name" value="ERAP1_C"/>
    <property type="match status" value="2"/>
</dbReference>
<keyword evidence="3" id="KW-0325">Glycoprotein</keyword>
<dbReference type="SUPFAM" id="SSF55486">
    <property type="entry name" value="Metalloproteases ('zincins'), catalytic domain"/>
    <property type="match status" value="1"/>
</dbReference>
<dbReference type="InterPro" id="IPR034016">
    <property type="entry name" value="M1_APN-typ"/>
</dbReference>
<keyword evidence="10" id="KW-0031">Aminopeptidase</keyword>
<evidence type="ECO:0000256" key="10">
    <source>
        <dbReference type="RuleBase" id="RU364040"/>
    </source>
</evidence>
<comment type="cofactor">
    <cofactor evidence="10">
        <name>Zn(2+)</name>
        <dbReference type="ChEBI" id="CHEBI:29105"/>
    </cofactor>
    <text evidence="10">Binds 1 zinc ion per subunit.</text>
</comment>
<keyword evidence="8 10" id="KW-0482">Metalloprotease</keyword>
<dbReference type="InterPro" id="IPR014782">
    <property type="entry name" value="Peptidase_M1_dom"/>
</dbReference>
<comment type="similarity">
    <text evidence="2 10">Belongs to the peptidase M1 family.</text>
</comment>
<feature type="domain" description="ERAP1-like C-terminal" evidence="13">
    <location>
        <begin position="557"/>
        <end position="645"/>
    </location>
</feature>
<feature type="domain" description="ERAP1-like C-terminal" evidence="13">
    <location>
        <begin position="660"/>
        <end position="790"/>
    </location>
</feature>
<evidence type="ECO:0000256" key="3">
    <source>
        <dbReference type="ARBA" id="ARBA00022622"/>
    </source>
</evidence>
<dbReference type="InterPro" id="IPR050344">
    <property type="entry name" value="Peptidase_M1_aminopeptidases"/>
</dbReference>
<dbReference type="InterPro" id="IPR045357">
    <property type="entry name" value="Aminopeptidase_N-like_N"/>
</dbReference>
<evidence type="ECO:0000256" key="4">
    <source>
        <dbReference type="ARBA" id="ARBA00022670"/>
    </source>
</evidence>
<evidence type="ECO:0000259" key="14">
    <source>
        <dbReference type="Pfam" id="PF17900"/>
    </source>
</evidence>
<name>A0ABQ9JXA2_9CUCU</name>
<evidence type="ECO:0000256" key="6">
    <source>
        <dbReference type="ARBA" id="ARBA00022801"/>
    </source>
</evidence>
<accession>A0ABQ9JXA2</accession>
<dbReference type="EMBL" id="JAPWTJ010000099">
    <property type="protein sequence ID" value="KAJ8982960.1"/>
    <property type="molecule type" value="Genomic_DNA"/>
</dbReference>
<keyword evidence="16" id="KW-1185">Reference proteome</keyword>
<evidence type="ECO:0000256" key="1">
    <source>
        <dbReference type="ARBA" id="ARBA00004609"/>
    </source>
</evidence>
<keyword evidence="6 10" id="KW-0378">Hydrolase</keyword>
<dbReference type="Gene3D" id="2.60.40.1910">
    <property type="match status" value="1"/>
</dbReference>
<keyword evidence="3" id="KW-0336">GPI-anchor</keyword>
<evidence type="ECO:0000256" key="11">
    <source>
        <dbReference type="SAM" id="SignalP"/>
    </source>
</evidence>
<gene>
    <name evidence="15" type="ORF">NQ317_005277</name>
</gene>
<dbReference type="EC" id="3.4.11.-" evidence="10"/>
<feature type="chain" id="PRO_5046580204" description="Aminopeptidase" evidence="11">
    <location>
        <begin position="20"/>
        <end position="901"/>
    </location>
</feature>
<evidence type="ECO:0000259" key="13">
    <source>
        <dbReference type="Pfam" id="PF11838"/>
    </source>
</evidence>
<evidence type="ECO:0000256" key="8">
    <source>
        <dbReference type="ARBA" id="ARBA00023049"/>
    </source>
</evidence>
<dbReference type="PRINTS" id="PR00756">
    <property type="entry name" value="ALADIPTASE"/>
</dbReference>
<keyword evidence="5 10" id="KW-0479">Metal-binding</keyword>
<evidence type="ECO:0000256" key="7">
    <source>
        <dbReference type="ARBA" id="ARBA00022833"/>
    </source>
</evidence>